<name>A0A3A4QR12_9BACT</name>
<sequence>MSKLDSLLLLFKQRLLVLFKQRKFLVISISCHIIIITAVVIMLPLWKQKKSEPIKIQEVELFTPQPQEQEKPADKKEPQTQEKAAEKEPEPEKPLVEQKVIKRPPPEPLNSNLENNILKQWDDLEKKK</sequence>
<keyword evidence="2" id="KW-0812">Transmembrane</keyword>
<comment type="caution">
    <text evidence="3">The sequence shown here is derived from an EMBL/GenBank/DDBJ whole genome shotgun (WGS) entry which is preliminary data.</text>
</comment>
<evidence type="ECO:0000313" key="4">
    <source>
        <dbReference type="Proteomes" id="UP000266426"/>
    </source>
</evidence>
<dbReference type="AlphaFoldDB" id="A0A3A4QR12"/>
<feature type="compositionally biased region" description="Basic and acidic residues" evidence="1">
    <location>
        <begin position="68"/>
        <end position="100"/>
    </location>
</feature>
<reference evidence="3 4" key="1">
    <citation type="journal article" date="2017" name="ISME J.">
        <title>Energy and carbon metabolisms in a deep terrestrial subsurface fluid microbial community.</title>
        <authorList>
            <person name="Momper L."/>
            <person name="Jungbluth S.P."/>
            <person name="Lee M.D."/>
            <person name="Amend J.P."/>
        </authorList>
    </citation>
    <scope>NUCLEOTIDE SEQUENCE [LARGE SCALE GENOMIC DNA]</scope>
    <source>
        <strain evidence="3">SURF_26</strain>
    </source>
</reference>
<organism evidence="3 4">
    <name type="scientific">Candidatus Auribacter fodinae</name>
    <dbReference type="NCBI Taxonomy" id="2093366"/>
    <lineage>
        <taxon>Bacteria</taxon>
        <taxon>Pseudomonadati</taxon>
        <taxon>Candidatus Auribacterota</taxon>
        <taxon>Candidatus Auribacteria</taxon>
        <taxon>Candidatus Auribacterales</taxon>
        <taxon>Candidatus Auribacteraceae</taxon>
        <taxon>Candidatus Auribacter</taxon>
    </lineage>
</organism>
<gene>
    <name evidence="3" type="ORF">C4541_12195</name>
</gene>
<evidence type="ECO:0000256" key="1">
    <source>
        <dbReference type="SAM" id="MobiDB-lite"/>
    </source>
</evidence>
<feature type="region of interest" description="Disordered" evidence="1">
    <location>
        <begin position="59"/>
        <end position="115"/>
    </location>
</feature>
<feature type="transmembrane region" description="Helical" evidence="2">
    <location>
        <begin position="24"/>
        <end position="46"/>
    </location>
</feature>
<proteinExistence type="predicted"/>
<dbReference type="Proteomes" id="UP000266426">
    <property type="component" value="Unassembled WGS sequence"/>
</dbReference>
<keyword evidence="2" id="KW-0472">Membrane</keyword>
<evidence type="ECO:0000256" key="2">
    <source>
        <dbReference type="SAM" id="Phobius"/>
    </source>
</evidence>
<accession>A0A3A4QR12</accession>
<protein>
    <submittedName>
        <fullName evidence="3">Uncharacterized protein</fullName>
    </submittedName>
</protein>
<evidence type="ECO:0000313" key="3">
    <source>
        <dbReference type="EMBL" id="RJP56485.1"/>
    </source>
</evidence>
<dbReference type="EMBL" id="QZJZ01000094">
    <property type="protein sequence ID" value="RJP56485.1"/>
    <property type="molecule type" value="Genomic_DNA"/>
</dbReference>
<keyword evidence="2" id="KW-1133">Transmembrane helix</keyword>